<organism evidence="10 11">
    <name type="scientific">Butyrivibrio fibrisolvens</name>
    <dbReference type="NCBI Taxonomy" id="831"/>
    <lineage>
        <taxon>Bacteria</taxon>
        <taxon>Bacillati</taxon>
        <taxon>Bacillota</taxon>
        <taxon>Clostridia</taxon>
        <taxon>Lachnospirales</taxon>
        <taxon>Lachnospiraceae</taxon>
        <taxon>Butyrivibrio</taxon>
    </lineage>
</organism>
<evidence type="ECO:0000313" key="11">
    <source>
        <dbReference type="Proteomes" id="UP000245488"/>
    </source>
</evidence>
<dbReference type="Proteomes" id="UP000245488">
    <property type="component" value="Chromosome"/>
</dbReference>
<comment type="catalytic activity">
    <reaction evidence="7">
        <text>cob(II)yrinate + 2 L-glutamine + 2 ATP + 2 H2O = cob(II)yrinate a,c diamide + 2 L-glutamate + 2 ADP + 2 phosphate + 2 H(+)</text>
        <dbReference type="Rhea" id="RHEA:26289"/>
        <dbReference type="ChEBI" id="CHEBI:15377"/>
        <dbReference type="ChEBI" id="CHEBI:15378"/>
        <dbReference type="ChEBI" id="CHEBI:29985"/>
        <dbReference type="ChEBI" id="CHEBI:30616"/>
        <dbReference type="ChEBI" id="CHEBI:43474"/>
        <dbReference type="ChEBI" id="CHEBI:58359"/>
        <dbReference type="ChEBI" id="CHEBI:58537"/>
        <dbReference type="ChEBI" id="CHEBI:58894"/>
        <dbReference type="ChEBI" id="CHEBI:456216"/>
        <dbReference type="EC" id="6.3.5.11"/>
    </reaction>
</comment>
<evidence type="ECO:0000256" key="2">
    <source>
        <dbReference type="ARBA" id="ARBA00022598"/>
    </source>
</evidence>
<dbReference type="PANTHER" id="PTHR43873">
    <property type="entry name" value="COBYRINATE A,C-DIAMIDE SYNTHASE"/>
    <property type="match status" value="1"/>
</dbReference>
<reference evidence="10 11" key="1">
    <citation type="submission" date="2017-09" db="EMBL/GenBank/DDBJ databases">
        <title>High-quality draft genome sequence of Butyrivibrio fibrisolvens INBov1, isolated from cow rumen.</title>
        <authorList>
            <person name="Rodriguez Hernaez J."/>
            <person name="Rivarola M."/>
            <person name="Paniego N."/>
            <person name="Cravero S."/>
            <person name="Ceron Cucchi M."/>
            <person name="Martinez M.C."/>
        </authorList>
    </citation>
    <scope>NUCLEOTIDE SEQUENCE [LARGE SCALE GENOMIC DNA]</scope>
    <source>
        <strain evidence="10 11">INBov1</strain>
    </source>
</reference>
<dbReference type="Pfam" id="PF01656">
    <property type="entry name" value="CbiA"/>
    <property type="match status" value="1"/>
</dbReference>
<name>A0A317G1V8_BUTFI</name>
<dbReference type="GO" id="GO:0042242">
    <property type="term" value="F:cobyrinic acid a,c-diamide synthase activity"/>
    <property type="evidence" value="ECO:0007669"/>
    <property type="project" value="UniProtKB-UniRule"/>
</dbReference>
<accession>A0A317G1V8</accession>
<evidence type="ECO:0000313" key="10">
    <source>
        <dbReference type="EMBL" id="PWT27131.1"/>
    </source>
</evidence>
<keyword evidence="4 7" id="KW-0067">ATP-binding</keyword>
<protein>
    <recommendedName>
        <fullName evidence="7">Cobyrinate a,c-diamide synthase</fullName>
        <ecNumber evidence="7">6.3.5.11</ecNumber>
    </recommendedName>
    <alternativeName>
        <fullName evidence="7">Cobyrinic acid a,c-diamide synthetase</fullName>
    </alternativeName>
</protein>
<dbReference type="EC" id="6.3.5.11" evidence="7"/>
<dbReference type="EMBL" id="NXNG01000001">
    <property type="protein sequence ID" value="PWT27131.1"/>
    <property type="molecule type" value="Genomic_DNA"/>
</dbReference>
<dbReference type="UniPathway" id="UPA00148">
    <property type="reaction ID" value="UER00231"/>
</dbReference>
<feature type="site" description="Increases nucleophilicity of active site Cys" evidence="7">
    <location>
        <position position="444"/>
    </location>
</feature>
<keyword evidence="5 7" id="KW-0460">Magnesium</keyword>
<evidence type="ECO:0000256" key="7">
    <source>
        <dbReference type="HAMAP-Rule" id="MF_00027"/>
    </source>
</evidence>
<keyword evidence="7" id="KW-0169">Cobalamin biosynthesis</keyword>
<keyword evidence="3 7" id="KW-0547">Nucleotide-binding</keyword>
<dbReference type="PANTHER" id="PTHR43873:SF1">
    <property type="entry name" value="COBYRINATE A,C-DIAMIDE SYNTHASE"/>
    <property type="match status" value="1"/>
</dbReference>
<dbReference type="InterPro" id="IPR011698">
    <property type="entry name" value="GATase_3"/>
</dbReference>
<comment type="domain">
    <text evidence="7">Comprises of two domains. The C-terminal domain contains the binding site for glutamine and catalyzes the hydrolysis of this substrate to glutamate and ammonia. The N-terminal domain is anticipated to bind ATP and cobyrinate and catalyzes the ultimate synthesis of the diamide product. The ammonia produced via the glutaminase domain is probably translocated to the adjacent domain via a molecular tunnel, where it reacts with an activated intermediate.</text>
</comment>
<dbReference type="Pfam" id="PF07685">
    <property type="entry name" value="GATase_3"/>
    <property type="match status" value="1"/>
</dbReference>
<evidence type="ECO:0000256" key="1">
    <source>
        <dbReference type="ARBA" id="ARBA00001946"/>
    </source>
</evidence>
<comment type="function">
    <text evidence="7">Catalyzes the ATP-dependent amidation of the two carboxylate groups at positions a and c of cobyrinate, using either L-glutamine or ammonia as the nitrogen source.</text>
</comment>
<comment type="cofactor">
    <cofactor evidence="1 7">
        <name>Mg(2+)</name>
        <dbReference type="ChEBI" id="CHEBI:18420"/>
    </cofactor>
</comment>
<dbReference type="HAMAP" id="MF_00027">
    <property type="entry name" value="CobB_CbiA"/>
    <property type="match status" value="1"/>
</dbReference>
<proteinExistence type="inferred from homology"/>
<dbReference type="Gene3D" id="3.40.50.880">
    <property type="match status" value="1"/>
</dbReference>
<dbReference type="InterPro" id="IPR002586">
    <property type="entry name" value="CobQ/CobB/MinD/ParA_Nub-bd_dom"/>
</dbReference>
<feature type="domain" description="CobQ/CobB/MinD/ParA nucleotide binding" evidence="8">
    <location>
        <begin position="11"/>
        <end position="187"/>
    </location>
</feature>
<dbReference type="PROSITE" id="PS51274">
    <property type="entry name" value="GATASE_COBBQ"/>
    <property type="match status" value="1"/>
</dbReference>
<comment type="miscellaneous">
    <text evidence="7">The a and c carboxylates of cobyrinate are activated for nucleophilic attack via formation of a phosphorylated intermediate by ATP. CbiA catalyzes first the amidation of the c-carboxylate, and then that of the a-carboxylate.</text>
</comment>
<keyword evidence="11" id="KW-1185">Reference proteome</keyword>
<dbReference type="Gene3D" id="3.40.50.300">
    <property type="entry name" value="P-loop containing nucleotide triphosphate hydrolases"/>
    <property type="match status" value="2"/>
</dbReference>
<comment type="similarity">
    <text evidence="7">Belongs to the CobB/CbiA family.</text>
</comment>
<dbReference type="GO" id="GO:0009236">
    <property type="term" value="P:cobalamin biosynthetic process"/>
    <property type="evidence" value="ECO:0007669"/>
    <property type="project" value="UniProtKB-UniRule"/>
</dbReference>
<dbReference type="AlphaFoldDB" id="A0A317G1V8"/>
<gene>
    <name evidence="7" type="primary">cbiA</name>
    <name evidence="10" type="ORF">CPT75_08455</name>
</gene>
<dbReference type="NCBIfam" id="TIGR00379">
    <property type="entry name" value="cobB"/>
    <property type="match status" value="1"/>
</dbReference>
<dbReference type="InterPro" id="IPR027417">
    <property type="entry name" value="P-loop_NTPase"/>
</dbReference>
<keyword evidence="2 7" id="KW-0436">Ligase</keyword>
<evidence type="ECO:0000256" key="6">
    <source>
        <dbReference type="ARBA" id="ARBA00022962"/>
    </source>
</evidence>
<dbReference type="GO" id="GO:0005524">
    <property type="term" value="F:ATP binding"/>
    <property type="evidence" value="ECO:0007669"/>
    <property type="project" value="UniProtKB-UniRule"/>
</dbReference>
<dbReference type="CDD" id="cd03130">
    <property type="entry name" value="GATase1_CobB"/>
    <property type="match status" value="1"/>
</dbReference>
<dbReference type="SUPFAM" id="SSF52540">
    <property type="entry name" value="P-loop containing nucleoside triphosphate hydrolases"/>
    <property type="match status" value="1"/>
</dbReference>
<feature type="active site" description="Nucleophile" evidence="7">
    <location>
        <position position="345"/>
    </location>
</feature>
<dbReference type="NCBIfam" id="NF002204">
    <property type="entry name" value="PRK01077.1"/>
    <property type="match status" value="1"/>
</dbReference>
<evidence type="ECO:0000259" key="9">
    <source>
        <dbReference type="Pfam" id="PF07685"/>
    </source>
</evidence>
<feature type="domain" description="CobB/CobQ-like glutamine amidotransferase" evidence="9">
    <location>
        <begin position="263"/>
        <end position="448"/>
    </location>
</feature>
<dbReference type="InterPro" id="IPR029062">
    <property type="entry name" value="Class_I_gatase-like"/>
</dbReference>
<dbReference type="SUPFAM" id="SSF52317">
    <property type="entry name" value="Class I glutamine amidotransferase-like"/>
    <property type="match status" value="1"/>
</dbReference>
<keyword evidence="6 7" id="KW-0315">Glutamine amidotransferase</keyword>
<evidence type="ECO:0000256" key="3">
    <source>
        <dbReference type="ARBA" id="ARBA00022741"/>
    </source>
</evidence>
<comment type="caution">
    <text evidence="10">The sequence shown here is derived from an EMBL/GenBank/DDBJ whole genome shotgun (WGS) entry which is preliminary data.</text>
</comment>
<evidence type="ECO:0000259" key="8">
    <source>
        <dbReference type="Pfam" id="PF01656"/>
    </source>
</evidence>
<evidence type="ECO:0000256" key="4">
    <source>
        <dbReference type="ARBA" id="ARBA00022840"/>
    </source>
</evidence>
<dbReference type="RefSeq" id="WP_110072736.1">
    <property type="nucleotide sequence ID" value="NZ_CM009896.1"/>
</dbReference>
<dbReference type="InterPro" id="IPR004484">
    <property type="entry name" value="CbiA/CobB_synth"/>
</dbReference>
<sequence>MIKAKDFPRFMVCAPSSGSGKTLITCALLRILEKHGYKCASYKCGPDYIDPMFHSKVLNIPSRNLDLFLMGHNGIKKALVKGSIDKDIGVMEGVMGFYDGMKADSVKGSSYDICAITGTPAILVVNCKGMSKSVIALIKGFADYDKKGLIKGVILNNISSMVADSLKKDIEDELNIPVIGMLPKLAESFLESRHLGLVMPSEIEDILAKIDRVSGILEQSLDMDKLINIARSIGDILRPGDVDEETSYSIKAAGLSHATEPVRVGVAMDEAFCFYYEDNLDLLKEMGASITFFSPIHDPKLPEVSRIILGGGYPELHAGELSKNVSMKEDILRAANNGMPILAECGGFMYLQERLSSPDKETYEMVGVLKGSGSMRDRLGHFGYVTVRSTSDNPYLKVAEEIRAHEFHYYDTSDNGDTCLLTKPSGKSWTGIQVYKNVFAGFAHLYYPSRPEMIARFLAL</sequence>
<evidence type="ECO:0000256" key="5">
    <source>
        <dbReference type="ARBA" id="ARBA00022842"/>
    </source>
</evidence>
<comment type="pathway">
    <text evidence="7">Cofactor biosynthesis; adenosylcobalamin biosynthesis; cob(II)yrinate a,c-diamide from sirohydrochlorin (anaerobic route): step 10/10.</text>
</comment>